<dbReference type="GO" id="GO:0008270">
    <property type="term" value="F:zinc ion binding"/>
    <property type="evidence" value="ECO:0007669"/>
    <property type="project" value="UniProtKB-KW"/>
</dbReference>
<gene>
    <name evidence="14" type="primary">Esrrb</name>
    <name evidence="14" type="ORF">FJT64_013203</name>
</gene>
<dbReference type="Pfam" id="PF00104">
    <property type="entry name" value="Hormone_recep"/>
    <property type="match status" value="1"/>
</dbReference>
<keyword evidence="7" id="KW-0238">DNA-binding</keyword>
<dbReference type="PROSITE" id="PS00031">
    <property type="entry name" value="NUCLEAR_REC_DBD_1"/>
    <property type="match status" value="1"/>
</dbReference>
<comment type="caution">
    <text evidence="14">The sequence shown here is derived from an EMBL/GenBank/DDBJ whole genome shotgun (WGS) entry which is preliminary data.</text>
</comment>
<name>A0A6A4V3R1_AMPAM</name>
<dbReference type="PRINTS" id="PR00398">
    <property type="entry name" value="STRDHORMONER"/>
</dbReference>
<evidence type="ECO:0000256" key="1">
    <source>
        <dbReference type="ARBA" id="ARBA00004123"/>
    </source>
</evidence>
<evidence type="ECO:0000256" key="5">
    <source>
        <dbReference type="ARBA" id="ARBA00022990"/>
    </source>
</evidence>
<comment type="subcellular location">
    <subcellularLocation>
        <location evidence="1">Nucleus</location>
    </subcellularLocation>
</comment>
<protein>
    <submittedName>
        <fullName evidence="14">Steroid hormone receptor ERR2</fullName>
    </submittedName>
</protein>
<evidence type="ECO:0000256" key="9">
    <source>
        <dbReference type="ARBA" id="ARBA00023170"/>
    </source>
</evidence>
<evidence type="ECO:0000256" key="2">
    <source>
        <dbReference type="ARBA" id="ARBA00022723"/>
    </source>
</evidence>
<keyword evidence="10" id="KW-0539">Nucleus</keyword>
<feature type="domain" description="Nuclear receptor" evidence="12">
    <location>
        <begin position="119"/>
        <end position="194"/>
    </location>
</feature>
<evidence type="ECO:0000256" key="6">
    <source>
        <dbReference type="ARBA" id="ARBA00023015"/>
    </source>
</evidence>
<evidence type="ECO:0000259" key="12">
    <source>
        <dbReference type="PROSITE" id="PS51030"/>
    </source>
</evidence>
<evidence type="ECO:0000313" key="15">
    <source>
        <dbReference type="Proteomes" id="UP000440578"/>
    </source>
</evidence>
<dbReference type="PROSITE" id="PS51843">
    <property type="entry name" value="NR_LBD"/>
    <property type="match status" value="1"/>
</dbReference>
<dbReference type="GO" id="GO:0003700">
    <property type="term" value="F:DNA-binding transcription factor activity"/>
    <property type="evidence" value="ECO:0007669"/>
    <property type="project" value="InterPro"/>
</dbReference>
<dbReference type="PROSITE" id="PS51030">
    <property type="entry name" value="NUCLEAR_REC_DBD_2"/>
    <property type="match status" value="1"/>
</dbReference>
<feature type="region of interest" description="Disordered" evidence="11">
    <location>
        <begin position="60"/>
        <end position="84"/>
    </location>
</feature>
<dbReference type="PRINTS" id="PR00047">
    <property type="entry name" value="STROIDFINGER"/>
</dbReference>
<accession>A0A6A4V3R1</accession>
<reference evidence="14 15" key="1">
    <citation type="submission" date="2019-07" db="EMBL/GenBank/DDBJ databases">
        <title>Draft genome assembly of a fouling barnacle, Amphibalanus amphitrite (Darwin, 1854): The first reference genome for Thecostraca.</title>
        <authorList>
            <person name="Kim W."/>
        </authorList>
    </citation>
    <scope>NUCLEOTIDE SEQUENCE [LARGE SCALE GENOMIC DNA]</scope>
    <source>
        <strain evidence="14">SNU_AA5</strain>
        <tissue evidence="14">Soma without cirri and trophi</tissue>
    </source>
</reference>
<evidence type="ECO:0000256" key="7">
    <source>
        <dbReference type="ARBA" id="ARBA00023125"/>
    </source>
</evidence>
<dbReference type="InterPro" id="IPR035500">
    <property type="entry name" value="NHR-like_dom_sf"/>
</dbReference>
<dbReference type="InterPro" id="IPR001628">
    <property type="entry name" value="Znf_hrmn_rcpt"/>
</dbReference>
<dbReference type="FunFam" id="3.30.50.10:FF:000008">
    <property type="entry name" value="estrogen-related receptor gamma isoform X1"/>
    <property type="match status" value="1"/>
</dbReference>
<dbReference type="GO" id="GO:0043565">
    <property type="term" value="F:sequence-specific DNA binding"/>
    <property type="evidence" value="ECO:0007669"/>
    <property type="project" value="InterPro"/>
</dbReference>
<feature type="domain" description="NR LBD" evidence="13">
    <location>
        <begin position="225"/>
        <end position="353"/>
    </location>
</feature>
<proteinExistence type="predicted"/>
<evidence type="ECO:0000313" key="14">
    <source>
        <dbReference type="EMBL" id="KAF0288423.1"/>
    </source>
</evidence>
<dbReference type="InterPro" id="IPR050200">
    <property type="entry name" value="Nuclear_hormone_rcpt_NR3"/>
</dbReference>
<dbReference type="Gene3D" id="3.30.50.10">
    <property type="entry name" value="Erythroid Transcription Factor GATA-1, subunit A"/>
    <property type="match status" value="1"/>
</dbReference>
<keyword evidence="8" id="KW-0804">Transcription</keyword>
<dbReference type="InterPro" id="IPR013088">
    <property type="entry name" value="Znf_NHR/GATA"/>
</dbReference>
<dbReference type="GO" id="GO:0005634">
    <property type="term" value="C:nucleus"/>
    <property type="evidence" value="ECO:0007669"/>
    <property type="project" value="UniProtKB-SubCell"/>
</dbReference>
<dbReference type="EMBL" id="VIIS01002113">
    <property type="protein sequence ID" value="KAF0288423.1"/>
    <property type="molecule type" value="Genomic_DNA"/>
</dbReference>
<dbReference type="InterPro" id="IPR000536">
    <property type="entry name" value="Nucl_hrmn_rcpt_lig-bd"/>
</dbReference>
<feature type="compositionally biased region" description="Basic and acidic residues" evidence="11">
    <location>
        <begin position="8"/>
        <end position="23"/>
    </location>
</feature>
<evidence type="ECO:0000256" key="3">
    <source>
        <dbReference type="ARBA" id="ARBA00022771"/>
    </source>
</evidence>
<sequence length="353" mass="39079">MTYSVRMVPEHHPSQVKREEVEAPHSSGIYSPSTTNLQQVEFPDRGGDFEVMDVPDAGGGYPPADLCSDRQASSSPGAGLDKQQLYESPCSPDRQFCSSTTLSEGGIQYEVRGEDDAPKRTCLVCGDVASGFHYGVASCEACKAFFKRTIQGNIEYTCPANNDCEINKRRRKACQACRFQKCLTVGMLKEGVRLDRVRGGRQKYRRNPEPPYQLHTVQAKKPSLEENTLLRHLMKYEPPMPSMPLDRSIPDVEYRTVSALACLFDKELGNFIGWAKQLPGFGNLVLNDQMNLLQSSWVEVLTLCFAFRSLAEGGGGGGGDASPPARAQLTFARDLTIEEKVARDCGLEQVFFQ</sequence>
<organism evidence="14 15">
    <name type="scientific">Amphibalanus amphitrite</name>
    <name type="common">Striped barnacle</name>
    <name type="synonym">Balanus amphitrite</name>
    <dbReference type="NCBI Taxonomy" id="1232801"/>
    <lineage>
        <taxon>Eukaryota</taxon>
        <taxon>Metazoa</taxon>
        <taxon>Ecdysozoa</taxon>
        <taxon>Arthropoda</taxon>
        <taxon>Crustacea</taxon>
        <taxon>Multicrustacea</taxon>
        <taxon>Cirripedia</taxon>
        <taxon>Thoracica</taxon>
        <taxon>Thoracicalcarea</taxon>
        <taxon>Balanomorpha</taxon>
        <taxon>Balanoidea</taxon>
        <taxon>Balanidae</taxon>
        <taxon>Amphibalaninae</taxon>
        <taxon>Amphibalanus</taxon>
    </lineage>
</organism>
<evidence type="ECO:0000256" key="8">
    <source>
        <dbReference type="ARBA" id="ARBA00023163"/>
    </source>
</evidence>
<dbReference type="SUPFAM" id="SSF48508">
    <property type="entry name" value="Nuclear receptor ligand-binding domain"/>
    <property type="match status" value="1"/>
</dbReference>
<dbReference type="OrthoDB" id="5799427at2759"/>
<dbReference type="CDD" id="cd07170">
    <property type="entry name" value="NR_DBD_ERR"/>
    <property type="match status" value="1"/>
</dbReference>
<keyword evidence="5" id="KW-0007">Acetylation</keyword>
<keyword evidence="4" id="KW-0862">Zinc</keyword>
<evidence type="ECO:0000256" key="4">
    <source>
        <dbReference type="ARBA" id="ARBA00022833"/>
    </source>
</evidence>
<keyword evidence="6" id="KW-0805">Transcription regulation</keyword>
<dbReference type="Proteomes" id="UP000440578">
    <property type="component" value="Unassembled WGS sequence"/>
</dbReference>
<dbReference type="InterPro" id="IPR001723">
    <property type="entry name" value="Nuclear_hrmn_rcpt"/>
</dbReference>
<keyword evidence="9 14" id="KW-0675">Receptor</keyword>
<keyword evidence="3" id="KW-0863">Zinc-finger</keyword>
<dbReference type="AlphaFoldDB" id="A0A6A4V3R1"/>
<evidence type="ECO:0000256" key="10">
    <source>
        <dbReference type="ARBA" id="ARBA00023242"/>
    </source>
</evidence>
<dbReference type="SMART" id="SM00399">
    <property type="entry name" value="ZnF_C4"/>
    <property type="match status" value="1"/>
</dbReference>
<evidence type="ECO:0000256" key="11">
    <source>
        <dbReference type="SAM" id="MobiDB-lite"/>
    </source>
</evidence>
<keyword evidence="15" id="KW-1185">Reference proteome</keyword>
<dbReference type="SUPFAM" id="SSF57716">
    <property type="entry name" value="Glucocorticoid receptor-like (DNA-binding domain)"/>
    <property type="match status" value="1"/>
</dbReference>
<dbReference type="PANTHER" id="PTHR48092">
    <property type="entry name" value="KNIRPS-RELATED PROTEIN-RELATED"/>
    <property type="match status" value="1"/>
</dbReference>
<feature type="region of interest" description="Disordered" evidence="11">
    <location>
        <begin position="1"/>
        <end position="34"/>
    </location>
</feature>
<evidence type="ECO:0000259" key="13">
    <source>
        <dbReference type="PROSITE" id="PS51843"/>
    </source>
</evidence>
<dbReference type="Gene3D" id="1.10.565.10">
    <property type="entry name" value="Retinoid X Receptor"/>
    <property type="match status" value="1"/>
</dbReference>
<keyword evidence="2" id="KW-0479">Metal-binding</keyword>
<dbReference type="Pfam" id="PF00105">
    <property type="entry name" value="zf-C4"/>
    <property type="match status" value="1"/>
</dbReference>